<dbReference type="Gene3D" id="2.60.450.10">
    <property type="entry name" value="Lipopolysaccharide (LPS) transport protein A like domain"/>
    <property type="match status" value="1"/>
</dbReference>
<dbReference type="GO" id="GO:0030288">
    <property type="term" value="C:outer membrane-bounded periplasmic space"/>
    <property type="evidence" value="ECO:0007669"/>
    <property type="project" value="TreeGrafter"/>
</dbReference>
<keyword evidence="3 6" id="KW-0812">Transmembrane</keyword>
<evidence type="ECO:0000256" key="6">
    <source>
        <dbReference type="SAM" id="Phobius"/>
    </source>
</evidence>
<comment type="caution">
    <text evidence="7">The sequence shown here is derived from an EMBL/GenBank/DDBJ whole genome shotgun (WGS) entry which is preliminary data.</text>
</comment>
<dbReference type="Proteomes" id="UP000285575">
    <property type="component" value="Unassembled WGS sequence"/>
</dbReference>
<dbReference type="GO" id="GO:0017089">
    <property type="term" value="F:glycolipid transfer activity"/>
    <property type="evidence" value="ECO:0007669"/>
    <property type="project" value="TreeGrafter"/>
</dbReference>
<dbReference type="OrthoDB" id="5298112at2"/>
<keyword evidence="2" id="KW-0997">Cell inner membrane</keyword>
<dbReference type="InterPro" id="IPR026265">
    <property type="entry name" value="LptC"/>
</dbReference>
<dbReference type="InterPro" id="IPR010664">
    <property type="entry name" value="LipoPS_assembly_LptC-rel"/>
</dbReference>
<dbReference type="NCBIfam" id="TIGR04409">
    <property type="entry name" value="LptC_YrbK"/>
    <property type="match status" value="1"/>
</dbReference>
<proteinExistence type="predicted"/>
<dbReference type="GO" id="GO:0005886">
    <property type="term" value="C:plasma membrane"/>
    <property type="evidence" value="ECO:0007669"/>
    <property type="project" value="InterPro"/>
</dbReference>
<dbReference type="Pfam" id="PF06835">
    <property type="entry name" value="LptC"/>
    <property type="match status" value="1"/>
</dbReference>
<feature type="transmembrane region" description="Helical" evidence="6">
    <location>
        <begin position="12"/>
        <end position="31"/>
    </location>
</feature>
<dbReference type="InterPro" id="IPR052363">
    <property type="entry name" value="LPS_export_LptC"/>
</dbReference>
<keyword evidence="8" id="KW-1185">Reference proteome</keyword>
<gene>
    <name evidence="7" type="primary">lptC</name>
    <name evidence="7" type="ORF">EOE66_02260</name>
</gene>
<evidence type="ECO:0000313" key="7">
    <source>
        <dbReference type="EMBL" id="RVU49877.1"/>
    </source>
</evidence>
<dbReference type="PANTHER" id="PTHR37481:SF1">
    <property type="entry name" value="LIPOPOLYSACCHARIDE EXPORT SYSTEM PROTEIN LPTC"/>
    <property type="match status" value="1"/>
</dbReference>
<keyword evidence="4 6" id="KW-1133">Transmembrane helix</keyword>
<accession>A0A437RT04</accession>
<evidence type="ECO:0000256" key="3">
    <source>
        <dbReference type="ARBA" id="ARBA00022692"/>
    </source>
</evidence>
<dbReference type="AlphaFoldDB" id="A0A437RT04"/>
<keyword evidence="1" id="KW-1003">Cell membrane</keyword>
<evidence type="ECO:0000256" key="2">
    <source>
        <dbReference type="ARBA" id="ARBA00022519"/>
    </source>
</evidence>
<keyword evidence="5 6" id="KW-0472">Membrane</keyword>
<sequence>MPWHLRWREQLSSYLPLLVMALLVLASWWLVKNSPRPLAPAEERPVSNEPDYTMAQFALERFDAQGRLKLRIEGATLKHFPATDRIEIEDAQIRAISPDGRVTLARAKLALGNGDGSEVQLRGGAEVTATDANGQPLVMRSEFLHAFLVTEQVRSHLPVEVRLGGNALRAAGLDYDHGQRRLELLGPMRAELTPRAPVPARAAPAPRP</sequence>
<evidence type="ECO:0000256" key="4">
    <source>
        <dbReference type="ARBA" id="ARBA00022989"/>
    </source>
</evidence>
<evidence type="ECO:0000256" key="5">
    <source>
        <dbReference type="ARBA" id="ARBA00023136"/>
    </source>
</evidence>
<dbReference type="GO" id="GO:0015221">
    <property type="term" value="F:lipopolysaccharide transmembrane transporter activity"/>
    <property type="evidence" value="ECO:0007669"/>
    <property type="project" value="InterPro"/>
</dbReference>
<evidence type="ECO:0000313" key="8">
    <source>
        <dbReference type="Proteomes" id="UP000285575"/>
    </source>
</evidence>
<dbReference type="PANTHER" id="PTHR37481">
    <property type="entry name" value="LIPOPOLYSACCHARIDE EXPORT SYSTEM PROTEIN LPTC"/>
    <property type="match status" value="1"/>
</dbReference>
<dbReference type="EMBL" id="SACR01000001">
    <property type="protein sequence ID" value="RVU49877.1"/>
    <property type="molecule type" value="Genomic_DNA"/>
</dbReference>
<name>A0A437RT04_9BURK</name>
<evidence type="ECO:0000256" key="1">
    <source>
        <dbReference type="ARBA" id="ARBA00022475"/>
    </source>
</evidence>
<protein>
    <submittedName>
        <fullName evidence="7">LPS export ABC transporter periplasmic protein LptC</fullName>
    </submittedName>
</protein>
<organism evidence="7 8">
    <name type="scientific">Rubrivivax rivuli</name>
    <dbReference type="NCBI Taxonomy" id="1862385"/>
    <lineage>
        <taxon>Bacteria</taxon>
        <taxon>Pseudomonadati</taxon>
        <taxon>Pseudomonadota</taxon>
        <taxon>Betaproteobacteria</taxon>
        <taxon>Burkholderiales</taxon>
        <taxon>Sphaerotilaceae</taxon>
        <taxon>Rubrivivax</taxon>
    </lineage>
</organism>
<reference evidence="7 8" key="1">
    <citation type="submission" date="2019-01" db="EMBL/GenBank/DDBJ databases">
        <authorList>
            <person name="Chen W.-M."/>
        </authorList>
    </citation>
    <scope>NUCLEOTIDE SEQUENCE [LARGE SCALE GENOMIC DNA]</scope>
    <source>
        <strain evidence="7 8">KYPY4</strain>
    </source>
</reference>